<feature type="non-terminal residue" evidence="2">
    <location>
        <position position="1"/>
    </location>
</feature>
<evidence type="ECO:0000313" key="3">
    <source>
        <dbReference type="Proteomes" id="UP000001058"/>
    </source>
</evidence>
<proteinExistence type="predicted"/>
<dbReference type="EMBL" id="GL378369">
    <property type="protein sequence ID" value="EFJ43849.1"/>
    <property type="molecule type" value="Genomic_DNA"/>
</dbReference>
<dbReference type="RefSeq" id="XP_002955095.1">
    <property type="nucleotide sequence ID" value="XM_002955049.1"/>
</dbReference>
<reference evidence="2 3" key="1">
    <citation type="journal article" date="2010" name="Science">
        <title>Genomic analysis of organismal complexity in the multicellular green alga Volvox carteri.</title>
        <authorList>
            <person name="Prochnik S.E."/>
            <person name="Umen J."/>
            <person name="Nedelcu A.M."/>
            <person name="Hallmann A."/>
            <person name="Miller S.M."/>
            <person name="Nishii I."/>
            <person name="Ferris P."/>
            <person name="Kuo A."/>
            <person name="Mitros T."/>
            <person name="Fritz-Laylin L.K."/>
            <person name="Hellsten U."/>
            <person name="Chapman J."/>
            <person name="Simakov O."/>
            <person name="Rensing S.A."/>
            <person name="Terry A."/>
            <person name="Pangilinan J."/>
            <person name="Kapitonov V."/>
            <person name="Jurka J."/>
            <person name="Salamov A."/>
            <person name="Shapiro H."/>
            <person name="Schmutz J."/>
            <person name="Grimwood J."/>
            <person name="Lindquist E."/>
            <person name="Lucas S."/>
            <person name="Grigoriev I.V."/>
            <person name="Schmitt R."/>
            <person name="Kirk D."/>
            <person name="Rokhsar D.S."/>
        </authorList>
    </citation>
    <scope>NUCLEOTIDE SEQUENCE [LARGE SCALE GENOMIC DNA]</scope>
    <source>
        <strain evidence="3">f. Nagariensis / Eve</strain>
    </source>
</reference>
<dbReference type="InParanoid" id="D8U8R0"/>
<feature type="compositionally biased region" description="Basic and acidic residues" evidence="1">
    <location>
        <begin position="48"/>
        <end position="62"/>
    </location>
</feature>
<dbReference type="Proteomes" id="UP000001058">
    <property type="component" value="Unassembled WGS sequence"/>
</dbReference>
<dbReference type="GeneID" id="9621918"/>
<organism evidence="3">
    <name type="scientific">Volvox carteri f. nagariensis</name>
    <dbReference type="NCBI Taxonomy" id="3068"/>
    <lineage>
        <taxon>Eukaryota</taxon>
        <taxon>Viridiplantae</taxon>
        <taxon>Chlorophyta</taxon>
        <taxon>core chlorophytes</taxon>
        <taxon>Chlorophyceae</taxon>
        <taxon>CS clade</taxon>
        <taxon>Chlamydomonadales</taxon>
        <taxon>Volvocaceae</taxon>
        <taxon>Volvox</taxon>
    </lineage>
</organism>
<dbReference type="OrthoDB" id="1884515at2759"/>
<keyword evidence="3" id="KW-1185">Reference proteome</keyword>
<accession>D8U8R0</accession>
<dbReference type="KEGG" id="vcn:VOLCADRAFT_65492"/>
<sequence length="62" mass="6809">RYDIQTGKLVNDDLGVAYSVLHGVPQLVPLLGEVLPQLEAAAPPEQGQSEHHVIDKTRTRHT</sequence>
<protein>
    <submittedName>
        <fullName evidence="2">Uncharacterized protein</fullName>
    </submittedName>
</protein>
<dbReference type="AlphaFoldDB" id="D8U8R0"/>
<gene>
    <name evidence="2" type="ORF">VOLCADRAFT_65492</name>
</gene>
<name>D8U8R0_VOLCA</name>
<feature type="region of interest" description="Disordered" evidence="1">
    <location>
        <begin position="39"/>
        <end position="62"/>
    </location>
</feature>
<evidence type="ECO:0000313" key="2">
    <source>
        <dbReference type="EMBL" id="EFJ43849.1"/>
    </source>
</evidence>
<evidence type="ECO:0000256" key="1">
    <source>
        <dbReference type="SAM" id="MobiDB-lite"/>
    </source>
</evidence>